<comment type="caution">
    <text evidence="8">The sequence shown here is derived from an EMBL/GenBank/DDBJ whole genome shotgun (WGS) entry which is preliminary data.</text>
</comment>
<evidence type="ECO:0000313" key="8">
    <source>
        <dbReference type="EMBL" id="KAH3868583.1"/>
    </source>
</evidence>
<dbReference type="PRINTS" id="PR00259">
    <property type="entry name" value="TMFOUR"/>
</dbReference>
<keyword evidence="6" id="KW-1015">Disulfide bond</keyword>
<reference evidence="8" key="1">
    <citation type="journal article" date="2019" name="bioRxiv">
        <title>The Genome of the Zebra Mussel, Dreissena polymorpha: A Resource for Invasive Species Research.</title>
        <authorList>
            <person name="McCartney M.A."/>
            <person name="Auch B."/>
            <person name="Kono T."/>
            <person name="Mallez S."/>
            <person name="Zhang Y."/>
            <person name="Obille A."/>
            <person name="Becker A."/>
            <person name="Abrahante J.E."/>
            <person name="Garbe J."/>
            <person name="Badalamenti J.P."/>
            <person name="Herman A."/>
            <person name="Mangelson H."/>
            <person name="Liachko I."/>
            <person name="Sullivan S."/>
            <person name="Sone E.D."/>
            <person name="Koren S."/>
            <person name="Silverstein K.A.T."/>
            <person name="Beckman K.B."/>
            <person name="Gohl D.M."/>
        </authorList>
    </citation>
    <scope>NUCLEOTIDE SEQUENCE</scope>
    <source>
        <strain evidence="8">Duluth1</strain>
        <tissue evidence="8">Whole animal</tissue>
    </source>
</reference>
<accession>A0A9D4M1K7</accession>
<feature type="disulfide bond" evidence="6">
    <location>
        <begin position="130"/>
        <end position="148"/>
    </location>
</feature>
<gene>
    <name evidence="8" type="ORF">DPMN_031733</name>
</gene>
<dbReference type="AlphaFoldDB" id="A0A9D4M1K7"/>
<dbReference type="Proteomes" id="UP000828390">
    <property type="component" value="Unassembled WGS sequence"/>
</dbReference>
<keyword evidence="9" id="KW-1185">Reference proteome</keyword>
<evidence type="ECO:0000256" key="5">
    <source>
        <dbReference type="ARBA" id="ARBA00023136"/>
    </source>
</evidence>
<dbReference type="Pfam" id="PF00335">
    <property type="entry name" value="Tetraspanin"/>
    <property type="match status" value="1"/>
</dbReference>
<dbReference type="PIRSF" id="PIRSF002419">
    <property type="entry name" value="Tetraspanin"/>
    <property type="match status" value="1"/>
</dbReference>
<name>A0A9D4M1K7_DREPO</name>
<keyword evidence="3 7" id="KW-0812">Transmembrane</keyword>
<proteinExistence type="inferred from homology"/>
<keyword evidence="4 7" id="KW-1133">Transmembrane helix</keyword>
<sequence length="222" mass="23965">MVCGGFACSKNALVTLNCLYIVVSFILIGVGAYAKAAAVIVNLSIVGGVIGCGILLLLISLAGLIGACKHHQVLLFFYMIVLFLLFLVQFSLGVVCLAVNKDQEIDLVRKAWQSSHNSTRDSLQIQLDCCGFEDWKLNSSAPLGHPSCSKLPCCTGAGDGCCVGDTCPCKTCFEKLNPNIHKAFSWSGGLGLFFSFSEIMGVWLAFRYRHQRDPTANPDAFL</sequence>
<evidence type="ECO:0000256" key="2">
    <source>
        <dbReference type="ARBA" id="ARBA00006840"/>
    </source>
</evidence>
<dbReference type="PANTHER" id="PTHR19282">
    <property type="entry name" value="TETRASPANIN"/>
    <property type="match status" value="1"/>
</dbReference>
<evidence type="ECO:0000256" key="3">
    <source>
        <dbReference type="ARBA" id="ARBA00022692"/>
    </source>
</evidence>
<evidence type="ECO:0000256" key="6">
    <source>
        <dbReference type="PIRSR" id="PIRSR002419-1"/>
    </source>
</evidence>
<keyword evidence="5 7" id="KW-0472">Membrane</keyword>
<feature type="transmembrane region" description="Helical" evidence="7">
    <location>
        <begin position="183"/>
        <end position="206"/>
    </location>
</feature>
<dbReference type="PANTHER" id="PTHR19282:SF452">
    <property type="entry name" value="LD03691P"/>
    <property type="match status" value="1"/>
</dbReference>
<evidence type="ECO:0000313" key="9">
    <source>
        <dbReference type="Proteomes" id="UP000828390"/>
    </source>
</evidence>
<evidence type="ECO:0000256" key="7">
    <source>
        <dbReference type="SAM" id="Phobius"/>
    </source>
</evidence>
<reference evidence="8" key="2">
    <citation type="submission" date="2020-11" db="EMBL/GenBank/DDBJ databases">
        <authorList>
            <person name="McCartney M.A."/>
            <person name="Auch B."/>
            <person name="Kono T."/>
            <person name="Mallez S."/>
            <person name="Becker A."/>
            <person name="Gohl D.M."/>
            <person name="Silverstein K.A.T."/>
            <person name="Koren S."/>
            <person name="Bechman K.B."/>
            <person name="Herman A."/>
            <person name="Abrahante J.E."/>
            <person name="Garbe J."/>
        </authorList>
    </citation>
    <scope>NUCLEOTIDE SEQUENCE</scope>
    <source>
        <strain evidence="8">Duluth1</strain>
        <tissue evidence="8">Whole animal</tissue>
    </source>
</reference>
<comment type="subcellular location">
    <subcellularLocation>
        <location evidence="1">Membrane</location>
        <topology evidence="1">Multi-pass membrane protein</topology>
    </subcellularLocation>
</comment>
<evidence type="ECO:0000256" key="4">
    <source>
        <dbReference type="ARBA" id="ARBA00022989"/>
    </source>
</evidence>
<dbReference type="OrthoDB" id="5845060at2759"/>
<dbReference type="InterPro" id="IPR000301">
    <property type="entry name" value="Tetraspanin_animals"/>
</dbReference>
<feature type="disulfide bond" evidence="6">
    <location>
        <begin position="129"/>
        <end position="161"/>
    </location>
</feature>
<feature type="transmembrane region" description="Helical" evidence="7">
    <location>
        <begin position="76"/>
        <end position="100"/>
    </location>
</feature>
<evidence type="ECO:0000256" key="1">
    <source>
        <dbReference type="ARBA" id="ARBA00004141"/>
    </source>
</evidence>
<organism evidence="8 9">
    <name type="scientific">Dreissena polymorpha</name>
    <name type="common">Zebra mussel</name>
    <name type="synonym">Mytilus polymorpha</name>
    <dbReference type="NCBI Taxonomy" id="45954"/>
    <lineage>
        <taxon>Eukaryota</taxon>
        <taxon>Metazoa</taxon>
        <taxon>Spiralia</taxon>
        <taxon>Lophotrochozoa</taxon>
        <taxon>Mollusca</taxon>
        <taxon>Bivalvia</taxon>
        <taxon>Autobranchia</taxon>
        <taxon>Heteroconchia</taxon>
        <taxon>Euheterodonta</taxon>
        <taxon>Imparidentia</taxon>
        <taxon>Neoheterodontei</taxon>
        <taxon>Myida</taxon>
        <taxon>Dreissenoidea</taxon>
        <taxon>Dreissenidae</taxon>
        <taxon>Dreissena</taxon>
    </lineage>
</organism>
<dbReference type="EMBL" id="JAIWYP010000002">
    <property type="protein sequence ID" value="KAH3868583.1"/>
    <property type="molecule type" value="Genomic_DNA"/>
</dbReference>
<feature type="transmembrane region" description="Helical" evidence="7">
    <location>
        <begin position="12"/>
        <end position="34"/>
    </location>
</feature>
<comment type="similarity">
    <text evidence="2">Belongs to the tetraspanin (TM4SF) family.</text>
</comment>
<protein>
    <recommendedName>
        <fullName evidence="10">Tetraspanin-31</fullName>
    </recommendedName>
</protein>
<dbReference type="GO" id="GO:0016020">
    <property type="term" value="C:membrane"/>
    <property type="evidence" value="ECO:0007669"/>
    <property type="project" value="UniProtKB-SubCell"/>
</dbReference>
<evidence type="ECO:0008006" key="10">
    <source>
        <dbReference type="Google" id="ProtNLM"/>
    </source>
</evidence>
<dbReference type="InterPro" id="IPR018499">
    <property type="entry name" value="Tetraspanin/Peripherin"/>
</dbReference>
<feature type="transmembrane region" description="Helical" evidence="7">
    <location>
        <begin position="40"/>
        <end position="64"/>
    </location>
</feature>